<protein>
    <submittedName>
        <fullName evidence="1">Unannotated protein</fullName>
    </submittedName>
</protein>
<name>A0A6J7KVP7_9ZZZZ</name>
<proteinExistence type="predicted"/>
<dbReference type="AlphaFoldDB" id="A0A6J7KVP7"/>
<accession>A0A6J7KVP7</accession>
<organism evidence="1">
    <name type="scientific">freshwater metagenome</name>
    <dbReference type="NCBI Taxonomy" id="449393"/>
    <lineage>
        <taxon>unclassified sequences</taxon>
        <taxon>metagenomes</taxon>
        <taxon>ecological metagenomes</taxon>
    </lineage>
</organism>
<reference evidence="1" key="1">
    <citation type="submission" date="2020-05" db="EMBL/GenBank/DDBJ databases">
        <authorList>
            <person name="Chiriac C."/>
            <person name="Salcher M."/>
            <person name="Ghai R."/>
            <person name="Kavagutti S V."/>
        </authorList>
    </citation>
    <scope>NUCLEOTIDE SEQUENCE</scope>
</reference>
<evidence type="ECO:0000313" key="1">
    <source>
        <dbReference type="EMBL" id="CAB4960498.1"/>
    </source>
</evidence>
<sequence>MQVQVRDVATKLAELSKANDSIGVCAVDVNLTAGRVDLGADVDDCFFVDSVRRRVGDHQSREAISVLCDLRFEVFEVDVAVFIAGDHDYLHAGKNRRGCVCSVSTRRNQANGALSVAARKVVATNRH</sequence>
<gene>
    <name evidence="1" type="ORF">UFOPK3837_01032</name>
</gene>
<dbReference type="EMBL" id="CAFBNO010000065">
    <property type="protein sequence ID" value="CAB4960498.1"/>
    <property type="molecule type" value="Genomic_DNA"/>
</dbReference>